<dbReference type="Proteomes" id="UP000540412">
    <property type="component" value="Unassembled WGS sequence"/>
</dbReference>
<dbReference type="AlphaFoldDB" id="A0A7W9UMY2"/>
<proteinExistence type="predicted"/>
<comment type="caution">
    <text evidence="2">The sequence shown here is derived from an EMBL/GenBank/DDBJ whole genome shotgun (WGS) entry which is preliminary data.</text>
</comment>
<dbReference type="InterPro" id="IPR003325">
    <property type="entry name" value="TerD"/>
</dbReference>
<name>A0A7W9UMY2_9NOCA</name>
<protein>
    <submittedName>
        <fullName evidence="2">Tellurium resistance protein TerZ</fullName>
    </submittedName>
</protein>
<sequence length="181" mass="19624">MLIPLRDEGGAPLEYVVMGLGWDPAHGRRWFGARKPPVDLNAAALLFSGGDLVDVVYHEQLGTADGAVRLHGDDLTGEGPGDDELLMIDFTRISPSIDAVVLLVTCYSEQTFGDIENAYCRLTYASGTELARYDLPSSPHTGLVMGVLQRAGSEWRFRQVIEGIAARHPADAVPLLGQYLT</sequence>
<gene>
    <name evidence="2" type="ORF">BJY24_007754</name>
</gene>
<dbReference type="PANTHER" id="PTHR32097">
    <property type="entry name" value="CAMP-BINDING PROTEIN 1-RELATED"/>
    <property type="match status" value="1"/>
</dbReference>
<dbReference type="InterPro" id="IPR051324">
    <property type="entry name" value="Stress/Tellurium_Resist"/>
</dbReference>
<reference evidence="2 3" key="1">
    <citation type="submission" date="2020-08" db="EMBL/GenBank/DDBJ databases">
        <title>Sequencing the genomes of 1000 actinobacteria strains.</title>
        <authorList>
            <person name="Klenk H.-P."/>
        </authorList>
    </citation>
    <scope>NUCLEOTIDE SEQUENCE [LARGE SCALE GENOMIC DNA]</scope>
    <source>
        <strain evidence="2 3">DSM 43582</strain>
    </source>
</reference>
<feature type="domain" description="TerD" evidence="1">
    <location>
        <begin position="12"/>
        <end position="165"/>
    </location>
</feature>
<evidence type="ECO:0000259" key="1">
    <source>
        <dbReference type="Pfam" id="PF02342"/>
    </source>
</evidence>
<organism evidence="2 3">
    <name type="scientific">Nocardia transvalensis</name>
    <dbReference type="NCBI Taxonomy" id="37333"/>
    <lineage>
        <taxon>Bacteria</taxon>
        <taxon>Bacillati</taxon>
        <taxon>Actinomycetota</taxon>
        <taxon>Actinomycetes</taxon>
        <taxon>Mycobacteriales</taxon>
        <taxon>Nocardiaceae</taxon>
        <taxon>Nocardia</taxon>
    </lineage>
</organism>
<keyword evidence="3" id="KW-1185">Reference proteome</keyword>
<dbReference type="CDD" id="cd06974">
    <property type="entry name" value="TerD_like"/>
    <property type="match status" value="1"/>
</dbReference>
<evidence type="ECO:0000313" key="3">
    <source>
        <dbReference type="Proteomes" id="UP000540412"/>
    </source>
</evidence>
<dbReference type="EMBL" id="JACHIT010000002">
    <property type="protein sequence ID" value="MBB5918842.1"/>
    <property type="molecule type" value="Genomic_DNA"/>
</dbReference>
<dbReference type="Gene3D" id="2.60.60.30">
    <property type="entry name" value="sav2460 like domains"/>
    <property type="match status" value="1"/>
</dbReference>
<evidence type="ECO:0000313" key="2">
    <source>
        <dbReference type="EMBL" id="MBB5918842.1"/>
    </source>
</evidence>
<dbReference type="PANTHER" id="PTHR32097:SF17">
    <property type="entry name" value="CAMP-BINDING PROTEIN 1-RELATED"/>
    <property type="match status" value="1"/>
</dbReference>
<dbReference type="RefSeq" id="WP_085995861.1">
    <property type="nucleotide sequence ID" value="NZ_JACHIT010000002.1"/>
</dbReference>
<dbReference type="Pfam" id="PF02342">
    <property type="entry name" value="TerD"/>
    <property type="match status" value="1"/>
</dbReference>
<accession>A0A7W9UMY2</accession>